<dbReference type="Proteomes" id="UP001208690">
    <property type="component" value="Unassembled WGS sequence"/>
</dbReference>
<gene>
    <name evidence="5" type="ORF">MUB52_20455</name>
</gene>
<keyword evidence="3" id="KW-0677">Repeat</keyword>
<dbReference type="EMBL" id="JALIEB010000020">
    <property type="protein sequence ID" value="MCV3273813.1"/>
    <property type="molecule type" value="Genomic_DNA"/>
</dbReference>
<evidence type="ECO:0000256" key="3">
    <source>
        <dbReference type="ARBA" id="ARBA00022737"/>
    </source>
</evidence>
<dbReference type="RefSeq" id="WP_263846020.1">
    <property type="nucleotide sequence ID" value="NZ_JALIEB010000020.1"/>
</dbReference>
<dbReference type="InterPro" id="IPR011049">
    <property type="entry name" value="Serralysin-like_metalloprot_C"/>
</dbReference>
<reference evidence="5 6" key="1">
    <citation type="submission" date="2022-04" db="EMBL/GenBank/DDBJ databases">
        <title>Roseobacter sp. WL0113 is a bacterium isolated from neritic sediment.</title>
        <authorList>
            <person name="Wang L."/>
            <person name="He W."/>
            <person name="Zhang D.-F."/>
        </authorList>
    </citation>
    <scope>NUCLEOTIDE SEQUENCE [LARGE SCALE GENOMIC DNA]</scope>
    <source>
        <strain evidence="5 6">WL0113</strain>
    </source>
</reference>
<evidence type="ECO:0000259" key="4">
    <source>
        <dbReference type="Pfam" id="PF08548"/>
    </source>
</evidence>
<name>A0ABT3BJR0_9RHOB</name>
<proteinExistence type="predicted"/>
<organism evidence="5 6">
    <name type="scientific">Roseobacter sinensis</name>
    <dbReference type="NCBI Taxonomy" id="2931391"/>
    <lineage>
        <taxon>Bacteria</taxon>
        <taxon>Pseudomonadati</taxon>
        <taxon>Pseudomonadota</taxon>
        <taxon>Alphaproteobacteria</taxon>
        <taxon>Rhodobacterales</taxon>
        <taxon>Roseobacteraceae</taxon>
        <taxon>Roseobacter</taxon>
    </lineage>
</organism>
<evidence type="ECO:0000313" key="6">
    <source>
        <dbReference type="Proteomes" id="UP001208690"/>
    </source>
</evidence>
<keyword evidence="6" id="KW-1185">Reference proteome</keyword>
<dbReference type="SUPFAM" id="SSF51126">
    <property type="entry name" value="Pectin lyase-like"/>
    <property type="match status" value="1"/>
</dbReference>
<evidence type="ECO:0000313" key="5">
    <source>
        <dbReference type="EMBL" id="MCV3273813.1"/>
    </source>
</evidence>
<protein>
    <submittedName>
        <fullName evidence="5">Ig-like domain-containing protein</fullName>
    </submittedName>
</protein>
<dbReference type="Gene3D" id="2.60.40.3440">
    <property type="match status" value="1"/>
</dbReference>
<comment type="caution">
    <text evidence="5">The sequence shown here is derived from an EMBL/GenBank/DDBJ whole genome shotgun (WGS) entry which is preliminary data.</text>
</comment>
<evidence type="ECO:0000256" key="1">
    <source>
        <dbReference type="ARBA" id="ARBA00004613"/>
    </source>
</evidence>
<feature type="domain" description="Peptidase M10 serralysin C-terminal" evidence="4">
    <location>
        <begin position="1001"/>
        <end position="1067"/>
    </location>
</feature>
<accession>A0ABT3BJR0</accession>
<evidence type="ECO:0000256" key="2">
    <source>
        <dbReference type="ARBA" id="ARBA00022525"/>
    </source>
</evidence>
<comment type="subcellular location">
    <subcellularLocation>
        <location evidence="1">Secreted</location>
    </subcellularLocation>
</comment>
<sequence length="1104" mass="117336">MSDQTQNSISNTIEAVQLDGTLKTTVTGGRVTTLDLPDQNIVGVRVLENADFGNVTVNPDNSLALVLTGINNSETEALDFEVEVAYANGGTSVKTVNVTVEPPLQDSGWGTGDFYMLETDAQGDLVIEHGDNHRKVYISGDESALTLAEIAQENGLDVSKITGEWLADNPEYGSTPGKALAADAGMALWYSINGLREDANSNWLLFERGYDYGDVGRLIPRGARGESELHPQVITAYGTGDRPVIQSEANMFQSRNENIVIQDLDFQEGVKAFWGENVIFDNVSVTGGIFSVRSMDGFTLRNSEVIDVVRDEPINSADGTWEQVSNRISGLYVTLSDGVLVDNNLLDHNGWEEGYDYNVSTDAGQPPSFYSHNVYIQSANDDVTFSNNINMRGASFGAQIRSGGFIEDNIFLDNNAALSTFGGNFDNQGYTANYSLIADNLVVSAGHKRVAEKEGALSLGIGAYGQTPTLVDNIITHLADPNNPAEQAEKTDTNSPLKTSVNAEAPVFDDTIIYNWLGDIARKKNGPNNTNVEGLDPAVLDQTTIQKFAAQVLNKPNATISDLADYLRANADGSGSNAVDADMILAYFQKSFGIAQEARTDDEVVRFVPNAIGDGVRWDNRLNWSTEDLPGSVAGDSVALAGNWVNYAGTTTLKGLDLGQGGRLAISQGHLEVTGGITADMTGRITIDRAGQLWAASYRDSDLLDLDIDGGRFANTGVFEGRADIDISDNAQAILATDGARFVLGSTSSLSIEGSDAKVGFDGDSTQQASLSFASGSELRFVADADGLGSITEFRSGHFSAGTDVRSAVDIDGAQLELDLSQLTATLSGATTLIEADELTGRFASVNVTGLANGKDAFLTYNYAADEITLRLGVSQGDGGKLFISEIQEDNGPVNTAPEAVNDAYSTAFDTKLVVGAQQGVLSNDSDVDGDTLLGQVLTGPRHGTLTLSAEGGFEYTPERAFSGTDTFTYEVSDGSGGVDTATVEITVEDPVDQGPSLVLGTDGNDYLTGTDADEVLRSFGGRSDVLAGGAGADVFDFSSSVGNGVRETRTIRDFEVGIDSIDLGDHEVASFRVMGQSLYITLDPELDMLILNGVTTLDDSYFI</sequence>
<dbReference type="InterPro" id="IPR011050">
    <property type="entry name" value="Pectin_lyase_fold/virulence"/>
</dbReference>
<dbReference type="Pfam" id="PF08548">
    <property type="entry name" value="Peptidase_M10_C"/>
    <property type="match status" value="1"/>
</dbReference>
<keyword evidence="2" id="KW-0964">Secreted</keyword>
<dbReference type="InterPro" id="IPR013858">
    <property type="entry name" value="Peptidase_M10B_C"/>
</dbReference>
<dbReference type="SUPFAM" id="SSF51120">
    <property type="entry name" value="beta-Roll"/>
    <property type="match status" value="1"/>
</dbReference>
<dbReference type="Pfam" id="PF17963">
    <property type="entry name" value="Big_9"/>
    <property type="match status" value="1"/>
</dbReference>